<proteinExistence type="inferred from homology"/>
<evidence type="ECO:0000256" key="7">
    <source>
        <dbReference type="ARBA" id="ARBA00023170"/>
    </source>
</evidence>
<dbReference type="AlphaFoldDB" id="A0AA88ST17"/>
<keyword evidence="13" id="KW-1185">Reference proteome</keyword>
<evidence type="ECO:0000259" key="11">
    <source>
        <dbReference type="PROSITE" id="PS50262"/>
    </source>
</evidence>
<dbReference type="PRINTS" id="PR00237">
    <property type="entry name" value="GPCRRHODOPSN"/>
</dbReference>
<feature type="transmembrane region" description="Helical" evidence="10">
    <location>
        <begin position="134"/>
        <end position="152"/>
    </location>
</feature>
<keyword evidence="7 9" id="KW-0675">Receptor</keyword>
<keyword evidence="2" id="KW-1003">Cell membrane</keyword>
<feature type="domain" description="G-protein coupled receptors family 1 profile" evidence="11">
    <location>
        <begin position="74"/>
        <end position="329"/>
    </location>
</feature>
<dbReference type="PROSITE" id="PS00237">
    <property type="entry name" value="G_PROTEIN_RECEP_F1_1"/>
    <property type="match status" value="1"/>
</dbReference>
<keyword evidence="6 10" id="KW-0472">Membrane</keyword>
<dbReference type="InterPro" id="IPR017452">
    <property type="entry name" value="GPCR_Rhodpsn_7TM"/>
</dbReference>
<keyword evidence="8 9" id="KW-0807">Transducer</keyword>
<feature type="transmembrane region" description="Helical" evidence="10">
    <location>
        <begin position="95"/>
        <end position="114"/>
    </location>
</feature>
<gene>
    <name evidence="12" type="ORF">Q5P01_010329</name>
</gene>
<comment type="similarity">
    <text evidence="9">Belongs to the G-protein coupled receptor 1 family.</text>
</comment>
<protein>
    <recommendedName>
        <fullName evidence="11">G-protein coupled receptors family 1 profile domain-containing protein</fullName>
    </recommendedName>
</protein>
<dbReference type="Proteomes" id="UP001187415">
    <property type="component" value="Unassembled WGS sequence"/>
</dbReference>
<evidence type="ECO:0000256" key="4">
    <source>
        <dbReference type="ARBA" id="ARBA00022989"/>
    </source>
</evidence>
<evidence type="ECO:0000256" key="10">
    <source>
        <dbReference type="SAM" id="Phobius"/>
    </source>
</evidence>
<feature type="transmembrane region" description="Helical" evidence="10">
    <location>
        <begin position="63"/>
        <end position="83"/>
    </location>
</feature>
<reference evidence="12" key="1">
    <citation type="submission" date="2023-07" db="EMBL/GenBank/DDBJ databases">
        <title>Chromosome-level Genome Assembly of Striped Snakehead (Channa striata).</title>
        <authorList>
            <person name="Liu H."/>
        </authorList>
    </citation>
    <scope>NUCLEOTIDE SEQUENCE</scope>
    <source>
        <strain evidence="12">Gz</strain>
        <tissue evidence="12">Muscle</tissue>
    </source>
</reference>
<evidence type="ECO:0000256" key="1">
    <source>
        <dbReference type="ARBA" id="ARBA00004651"/>
    </source>
</evidence>
<feature type="transmembrane region" description="Helical" evidence="10">
    <location>
        <begin position="264"/>
        <end position="282"/>
    </location>
</feature>
<dbReference type="GO" id="GO:0005886">
    <property type="term" value="C:plasma membrane"/>
    <property type="evidence" value="ECO:0007669"/>
    <property type="project" value="UniProtKB-SubCell"/>
</dbReference>
<dbReference type="Gene3D" id="1.20.1070.10">
    <property type="entry name" value="Rhodopsin 7-helix transmembrane proteins"/>
    <property type="match status" value="1"/>
</dbReference>
<dbReference type="PANTHER" id="PTHR24231:SF14">
    <property type="entry name" value="SUCCINATE RECEPTOR 1"/>
    <property type="match status" value="1"/>
</dbReference>
<feature type="transmembrane region" description="Helical" evidence="10">
    <location>
        <begin position="220"/>
        <end position="243"/>
    </location>
</feature>
<evidence type="ECO:0000256" key="5">
    <source>
        <dbReference type="ARBA" id="ARBA00023040"/>
    </source>
</evidence>
<feature type="transmembrane region" description="Helical" evidence="10">
    <location>
        <begin position="313"/>
        <end position="332"/>
    </location>
</feature>
<dbReference type="SUPFAM" id="SSF81321">
    <property type="entry name" value="Family A G protein-coupled receptor-like"/>
    <property type="match status" value="1"/>
</dbReference>
<dbReference type="Pfam" id="PF00001">
    <property type="entry name" value="7tm_1"/>
    <property type="match status" value="1"/>
</dbReference>
<evidence type="ECO:0000256" key="3">
    <source>
        <dbReference type="ARBA" id="ARBA00022692"/>
    </source>
</evidence>
<dbReference type="InterPro" id="IPR000276">
    <property type="entry name" value="GPCR_Rhodpsn"/>
</dbReference>
<evidence type="ECO:0000256" key="2">
    <source>
        <dbReference type="ARBA" id="ARBA00022475"/>
    </source>
</evidence>
<dbReference type="PANTHER" id="PTHR24231">
    <property type="entry name" value="PURINOCEPTOR-RELATED G-PROTEIN COUPLED RECEPTOR"/>
    <property type="match status" value="1"/>
</dbReference>
<comment type="subcellular location">
    <subcellularLocation>
        <location evidence="1">Cell membrane</location>
        <topology evidence="1">Multi-pass membrane protein</topology>
    </subcellularLocation>
</comment>
<evidence type="ECO:0000256" key="6">
    <source>
        <dbReference type="ARBA" id="ARBA00023136"/>
    </source>
</evidence>
<dbReference type="PROSITE" id="PS50262">
    <property type="entry name" value="G_PROTEIN_RECEP_F1_2"/>
    <property type="match status" value="1"/>
</dbReference>
<keyword evidence="4 10" id="KW-1133">Transmembrane helix</keyword>
<comment type="caution">
    <text evidence="12">The sequence shown here is derived from an EMBL/GenBank/DDBJ whole genome shotgun (WGS) entry which is preliminary data.</text>
</comment>
<evidence type="ECO:0000313" key="13">
    <source>
        <dbReference type="Proteomes" id="UP001187415"/>
    </source>
</evidence>
<feature type="transmembrane region" description="Helical" evidence="10">
    <location>
        <begin position="173"/>
        <end position="196"/>
    </location>
</feature>
<name>A0AA88ST17_CHASR</name>
<evidence type="ECO:0000256" key="8">
    <source>
        <dbReference type="ARBA" id="ARBA00023224"/>
    </source>
</evidence>
<keyword evidence="3 9" id="KW-0812">Transmembrane</keyword>
<evidence type="ECO:0000313" key="12">
    <source>
        <dbReference type="EMBL" id="KAK2847330.1"/>
    </source>
</evidence>
<keyword evidence="5 9" id="KW-0297">G-protein coupled receptor</keyword>
<dbReference type="GO" id="GO:0004930">
    <property type="term" value="F:G protein-coupled receptor activity"/>
    <property type="evidence" value="ECO:0007669"/>
    <property type="project" value="UniProtKB-KW"/>
</dbReference>
<accession>A0AA88ST17</accession>
<organism evidence="12 13">
    <name type="scientific">Channa striata</name>
    <name type="common">Snakehead murrel</name>
    <name type="synonym">Ophicephalus striatus</name>
    <dbReference type="NCBI Taxonomy" id="64152"/>
    <lineage>
        <taxon>Eukaryota</taxon>
        <taxon>Metazoa</taxon>
        <taxon>Chordata</taxon>
        <taxon>Craniata</taxon>
        <taxon>Vertebrata</taxon>
        <taxon>Euteleostomi</taxon>
        <taxon>Actinopterygii</taxon>
        <taxon>Neopterygii</taxon>
        <taxon>Teleostei</taxon>
        <taxon>Neoteleostei</taxon>
        <taxon>Acanthomorphata</taxon>
        <taxon>Anabantaria</taxon>
        <taxon>Anabantiformes</taxon>
        <taxon>Channoidei</taxon>
        <taxon>Channidae</taxon>
        <taxon>Channa</taxon>
    </lineage>
</organism>
<sequence>MRQTESHDVTGRIFHLRRLHQAVAEAGQGHTFLAQKRHLLDNTMVLNCTEFKKDLERYYLPPAYGIEFCIGFPGNLLVVLAYIFCLPEWQSCNIYLFNLAVSDLIFICTLPHLSHLYANDQKQNKPFTCVINRYVLYVNLYSSILFMVWLSMDRFLLIKYPTRNHYLLRVKTALIVTGLSWLAINVEVAPMIVLLVQDLENGNWSRCKDFSSLRGDINSLGYSMGLTFTGYILPLFALCAFYYQIAHLLQIQKRALQQRTYRRPLTIVAVAAGMFLVLYSPYHVLRNVRIASRQLWPEMQLCTKEYIESMYILTRPLAFLHSVINPVFYFFIGDKFRELLFAKVRKVVNKTEQSSELA</sequence>
<evidence type="ECO:0000256" key="9">
    <source>
        <dbReference type="RuleBase" id="RU000688"/>
    </source>
</evidence>
<dbReference type="EMBL" id="JAUPFM010000007">
    <property type="protein sequence ID" value="KAK2847330.1"/>
    <property type="molecule type" value="Genomic_DNA"/>
</dbReference>
<dbReference type="PRINTS" id="PR01157">
    <property type="entry name" value="P2YPURNOCPTR"/>
</dbReference>